<evidence type="ECO:0000313" key="3">
    <source>
        <dbReference type="Proteomes" id="UP000019763"/>
    </source>
</evidence>
<reference evidence="2" key="1">
    <citation type="submission" date="2013-12" db="EMBL/GenBank/DDBJ databases">
        <authorList>
            <person name="Omoto C.K."/>
            <person name="Sibley D."/>
            <person name="Venepally P."/>
            <person name="Hadjithomas M."/>
            <person name="Karamycheva S."/>
            <person name="Brunk B."/>
            <person name="Roos D."/>
            <person name="Caler E."/>
            <person name="Lorenzi H."/>
        </authorList>
    </citation>
    <scope>NUCLEOTIDE SEQUENCE</scope>
</reference>
<dbReference type="EMBL" id="AFNH02001283">
    <property type="protein sequence ID" value="EZG43449.1"/>
    <property type="molecule type" value="Genomic_DNA"/>
</dbReference>
<dbReference type="InterPro" id="IPR017853">
    <property type="entry name" value="GH"/>
</dbReference>
<name>A0A023AXT8_GRENI</name>
<feature type="chain" id="PRO_5001511402" evidence="1">
    <location>
        <begin position="17"/>
        <end position="154"/>
    </location>
</feature>
<protein>
    <submittedName>
        <fullName evidence="2">Glycoside hydrolase family 18 protein</fullName>
    </submittedName>
</protein>
<sequence length="154" mass="16539">MRSLITASVLAASALAAERVPVYVYVDDWNYTGSALTDELYKLSELGVSAILLAFHLVGNPGFPENIADTVSAWAALSESERQAFVDKLHANGTKLMISSGGESEGLNWKAVDATTYGTDLCNLMKSLNVDGVDFDKEGFAKQLSLAARYGLRV</sequence>
<dbReference type="Proteomes" id="UP000019763">
    <property type="component" value="Unassembled WGS sequence"/>
</dbReference>
<comment type="caution">
    <text evidence="2">The sequence shown here is derived from an EMBL/GenBank/DDBJ whole genome shotgun (WGS) entry which is preliminary data.</text>
</comment>
<proteinExistence type="predicted"/>
<evidence type="ECO:0000313" key="2">
    <source>
        <dbReference type="EMBL" id="EZG43449.1"/>
    </source>
</evidence>
<dbReference type="GO" id="GO:0016787">
    <property type="term" value="F:hydrolase activity"/>
    <property type="evidence" value="ECO:0007669"/>
    <property type="project" value="UniProtKB-KW"/>
</dbReference>
<accession>A0A023AXT8</accession>
<evidence type="ECO:0000256" key="1">
    <source>
        <dbReference type="SAM" id="SignalP"/>
    </source>
</evidence>
<dbReference type="AlphaFoldDB" id="A0A023AXT8"/>
<feature type="signal peptide" evidence="1">
    <location>
        <begin position="1"/>
        <end position="16"/>
    </location>
</feature>
<organism evidence="2 3">
    <name type="scientific">Gregarina niphandrodes</name>
    <name type="common">Septate eugregarine</name>
    <dbReference type="NCBI Taxonomy" id="110365"/>
    <lineage>
        <taxon>Eukaryota</taxon>
        <taxon>Sar</taxon>
        <taxon>Alveolata</taxon>
        <taxon>Apicomplexa</taxon>
        <taxon>Conoidasida</taxon>
        <taxon>Gregarinasina</taxon>
        <taxon>Eugregarinorida</taxon>
        <taxon>Gregarinidae</taxon>
        <taxon>Gregarina</taxon>
    </lineage>
</organism>
<dbReference type="SUPFAM" id="SSF51445">
    <property type="entry name" value="(Trans)glycosidases"/>
    <property type="match status" value="1"/>
</dbReference>
<dbReference type="Gene3D" id="3.20.20.80">
    <property type="entry name" value="Glycosidases"/>
    <property type="match status" value="1"/>
</dbReference>
<gene>
    <name evidence="2" type="ORF">GNI_171300</name>
</gene>
<keyword evidence="2" id="KW-0378">Hydrolase</keyword>
<keyword evidence="1" id="KW-0732">Signal</keyword>
<dbReference type="GeneID" id="22915864"/>
<keyword evidence="3" id="KW-1185">Reference proteome</keyword>
<dbReference type="RefSeq" id="XP_011133321.1">
    <property type="nucleotide sequence ID" value="XM_011135019.1"/>
</dbReference>
<dbReference type="VEuPathDB" id="CryptoDB:GNI_171300"/>